<sequence>MLKKLTYVLLVLITSIVFSCSKDNLEDEINLMSNAELENNLFIQVNSHRESLGLQPLKTSTIAKKYATSHSEYMANTKDLSHANFEERAKAIANETGANYIAENIASSYTSAQETLQSWLQSEGHKANLEGDYTHTGISVMHKQNGDYYYTQLFYK</sequence>
<dbReference type="RefSeq" id="WP_013620701.1">
    <property type="nucleotide sequence ID" value="NC_015167.1"/>
</dbReference>
<evidence type="ECO:0000256" key="1">
    <source>
        <dbReference type="SAM" id="SignalP"/>
    </source>
</evidence>
<dbReference type="Pfam" id="PF00188">
    <property type="entry name" value="CAP"/>
    <property type="match status" value="1"/>
</dbReference>
<dbReference type="EMBL" id="CP002534">
    <property type="protein sequence ID" value="ADY28953.1"/>
    <property type="molecule type" value="Genomic_DNA"/>
</dbReference>
<keyword evidence="1" id="KW-0732">Signal</keyword>
<dbReference type="PANTHER" id="PTHR31157:SF1">
    <property type="entry name" value="SCP DOMAIN-CONTAINING PROTEIN"/>
    <property type="match status" value="1"/>
</dbReference>
<dbReference type="HOGENOM" id="CLU_048111_4_0_10"/>
<dbReference type="SUPFAM" id="SSF55797">
    <property type="entry name" value="PR-1-like"/>
    <property type="match status" value="1"/>
</dbReference>
<feature type="signal peptide" evidence="1">
    <location>
        <begin position="1"/>
        <end position="19"/>
    </location>
</feature>
<feature type="chain" id="PRO_5003259322" evidence="1">
    <location>
        <begin position="20"/>
        <end position="156"/>
    </location>
</feature>
<evidence type="ECO:0000313" key="4">
    <source>
        <dbReference type="Proteomes" id="UP000007487"/>
    </source>
</evidence>
<protein>
    <submittedName>
        <fullName evidence="3">SCP-like extracellular</fullName>
    </submittedName>
</protein>
<dbReference type="eggNOG" id="COG2340">
    <property type="taxonomic scope" value="Bacteria"/>
</dbReference>
<evidence type="ECO:0000313" key="3">
    <source>
        <dbReference type="EMBL" id="ADY28953.1"/>
    </source>
</evidence>
<dbReference type="Proteomes" id="UP000007487">
    <property type="component" value="Chromosome"/>
</dbReference>
<proteinExistence type="predicted"/>
<dbReference type="STRING" id="867900.Celly_1125"/>
<name>F0RFK5_CELLC</name>
<gene>
    <name evidence="3" type="ordered locus">Celly_1125</name>
</gene>
<reference evidence="3 4" key="1">
    <citation type="journal article" date="2011" name="Stand. Genomic Sci.">
        <title>Complete genome sequence of Cellulophaga lytica type strain (LIM- 21).</title>
        <authorList>
            <person name="Pati A."/>
            <person name="Abt B."/>
            <person name="Teshima H."/>
            <person name="Nolan M."/>
            <person name="Lapidus A."/>
            <person name="Lucas S."/>
            <person name="Hammon N."/>
            <person name="Deshpande S."/>
            <person name="Cheng J.F."/>
            <person name="Tapia R."/>
            <person name="Han C."/>
            <person name="Goodwin L."/>
            <person name="Pitluck S."/>
            <person name="Liolios K."/>
            <person name="Pagani I."/>
            <person name="Mavromatis K."/>
            <person name="Ovchinikova G."/>
            <person name="Chen A."/>
            <person name="Palaniappan K."/>
            <person name="Land M."/>
            <person name="Hauser L."/>
            <person name="Jeffries C.D."/>
            <person name="Detter J.C."/>
            <person name="Brambilla E.M."/>
            <person name="Kannan K.P."/>
            <person name="Rohde M."/>
            <person name="Spring S."/>
            <person name="Goker M."/>
            <person name="Woyke T."/>
            <person name="Bristow J."/>
            <person name="Eisen J.A."/>
            <person name="Markowitz V."/>
            <person name="Hugenholtz P."/>
            <person name="Kyrpides N.C."/>
            <person name="Klenk H.P."/>
            <person name="Ivanova N."/>
        </authorList>
    </citation>
    <scope>NUCLEOTIDE SEQUENCE [LARGE SCALE GENOMIC DNA]</scope>
    <source>
        <strain evidence="4">ATCC 23178 / DSM 7489 / JCM 8516 / NBRC 14961 / NCIMB 1423 / VKM B-1433 / Cy l20</strain>
    </source>
</reference>
<dbReference type="PANTHER" id="PTHR31157">
    <property type="entry name" value="SCP DOMAIN-CONTAINING PROTEIN"/>
    <property type="match status" value="1"/>
</dbReference>
<organism evidence="3 4">
    <name type="scientific">Cellulophaga lytica (strain ATCC 23178 / DSM 7489 / JCM 8516 / NBRC 14961 / NCIMB 1423 / VKM B-1433 / Cy l20)</name>
    <dbReference type="NCBI Taxonomy" id="867900"/>
    <lineage>
        <taxon>Bacteria</taxon>
        <taxon>Pseudomonadati</taxon>
        <taxon>Bacteroidota</taxon>
        <taxon>Flavobacteriia</taxon>
        <taxon>Flavobacteriales</taxon>
        <taxon>Flavobacteriaceae</taxon>
        <taxon>Cellulophaga</taxon>
    </lineage>
</organism>
<dbReference type="CDD" id="cd05379">
    <property type="entry name" value="CAP_bacterial"/>
    <property type="match status" value="1"/>
</dbReference>
<dbReference type="AlphaFoldDB" id="F0RFK5"/>
<dbReference type="InterPro" id="IPR035940">
    <property type="entry name" value="CAP_sf"/>
</dbReference>
<keyword evidence="4" id="KW-1185">Reference proteome</keyword>
<dbReference type="OrthoDB" id="982527at2"/>
<accession>F0RFK5</accession>
<dbReference type="InterPro" id="IPR014044">
    <property type="entry name" value="CAP_dom"/>
</dbReference>
<dbReference type="PROSITE" id="PS51257">
    <property type="entry name" value="PROKAR_LIPOPROTEIN"/>
    <property type="match status" value="1"/>
</dbReference>
<evidence type="ECO:0000259" key="2">
    <source>
        <dbReference type="Pfam" id="PF00188"/>
    </source>
</evidence>
<dbReference type="Gene3D" id="3.40.33.10">
    <property type="entry name" value="CAP"/>
    <property type="match status" value="1"/>
</dbReference>
<dbReference type="KEGG" id="cly:Celly_1125"/>
<feature type="domain" description="SCP" evidence="2">
    <location>
        <begin position="45"/>
        <end position="154"/>
    </location>
</feature>